<feature type="compositionally biased region" description="Low complexity" evidence="9">
    <location>
        <begin position="509"/>
        <end position="529"/>
    </location>
</feature>
<name>A0A9W8HQH7_9FUNG</name>
<dbReference type="EMBL" id="JANBUO010001747">
    <property type="protein sequence ID" value="KAJ2796989.1"/>
    <property type="molecule type" value="Genomic_DNA"/>
</dbReference>
<dbReference type="AlphaFoldDB" id="A0A9W8HQH7"/>
<comment type="caution">
    <text evidence="11">The sequence shown here is derived from an EMBL/GenBank/DDBJ whole genome shotgun (WGS) entry which is preliminary data.</text>
</comment>
<feature type="region of interest" description="Disordered" evidence="9">
    <location>
        <begin position="498"/>
        <end position="548"/>
    </location>
</feature>
<keyword evidence="12" id="KW-1185">Reference proteome</keyword>
<dbReference type="PANTHER" id="PTHR14085:SF3">
    <property type="entry name" value="WD REPEAT-CONTAINING PROTEIN 46"/>
    <property type="match status" value="1"/>
</dbReference>
<evidence type="ECO:0000256" key="1">
    <source>
        <dbReference type="ARBA" id="ARBA00004099"/>
    </source>
</evidence>
<comment type="subcellular location">
    <subcellularLocation>
        <location evidence="2">Nucleus</location>
        <location evidence="2">Nucleolus</location>
    </subcellularLocation>
</comment>
<keyword evidence="6" id="KW-0539">Nucleus</keyword>
<evidence type="ECO:0000256" key="8">
    <source>
        <dbReference type="PROSITE-ProRule" id="PRU00221"/>
    </source>
</evidence>
<sequence length="599" mass="66157">MSAVGKLANLPSKDGAQFTKGISAASPEASGVSANEESDSEQLPRTLRDAPAKSDRKKTKKPNKRDTQSNVTEEEDEAARELLQRTQKYKRGAEVGGKVRSKKAQAGIDHAQKRRAEAAKAAARSEMLLTESSGYLEAEGTERTFKFTQRQIADNVDIASTEKMFNLKLDEFGPYSLKYSTNGRHMLLGGRRGHVACVDWRNGRLGCELHVRETIRDVCWLHNESLFAVAQKRQAYIYDHTGAEVHCLSRHIEPTALGFLPHHMLLASTGLTGKIVYQDVTEGRVAGEHRAGYGPSHVLRISPYNAVAHVGHGNGIVTLWGPQQPQALAKVQCHRGPIHALALDSSGTYMATSGLDGHVRIWDIRRFEQLHEYRTARPAQALDISQRGLLAAGWGRSLSIWKDALATRVDAPYMRHQLAADVSSMGFVPYDDVLGCGHAQGVASVLVPGAGEPNFDALVANPFQTPRQRQEAEVRMLLDKLPADSIQLDPTFIGRMDPRSRAQQHSDSLADAQARHAASRAAGAHLDSAVRNKTKGRNSTAKRYARKRNANIVDLKRLQEMERLEKDLRESTAKRRKGPLPAHETGALHRFYAEKNNTR</sequence>
<evidence type="ECO:0000256" key="5">
    <source>
        <dbReference type="ARBA" id="ARBA00022737"/>
    </source>
</evidence>
<feature type="region of interest" description="Disordered" evidence="9">
    <location>
        <begin position="569"/>
        <end position="599"/>
    </location>
</feature>
<dbReference type="OrthoDB" id="10251154at2759"/>
<dbReference type="InterPro" id="IPR012952">
    <property type="entry name" value="BING4_C_dom"/>
</dbReference>
<proteinExistence type="predicted"/>
<evidence type="ECO:0000256" key="4">
    <source>
        <dbReference type="ARBA" id="ARBA00022574"/>
    </source>
</evidence>
<gene>
    <name evidence="11" type="primary">utp7</name>
    <name evidence="11" type="ORF">H4R20_005351</name>
</gene>
<feature type="repeat" description="WD" evidence="8">
    <location>
        <begin position="331"/>
        <end position="372"/>
    </location>
</feature>
<feature type="region of interest" description="Disordered" evidence="9">
    <location>
        <begin position="1"/>
        <end position="110"/>
    </location>
</feature>
<keyword evidence="5" id="KW-0677">Repeat</keyword>
<evidence type="ECO:0000256" key="6">
    <source>
        <dbReference type="ARBA" id="ARBA00023242"/>
    </source>
</evidence>
<dbReference type="Pfam" id="PF08149">
    <property type="entry name" value="BING4CT"/>
    <property type="match status" value="1"/>
</dbReference>
<dbReference type="InterPro" id="IPR019775">
    <property type="entry name" value="WD40_repeat_CS"/>
</dbReference>
<evidence type="ECO:0000259" key="10">
    <source>
        <dbReference type="SMART" id="SM01033"/>
    </source>
</evidence>
<organism evidence="11 12">
    <name type="scientific">Coemansia guatemalensis</name>
    <dbReference type="NCBI Taxonomy" id="2761395"/>
    <lineage>
        <taxon>Eukaryota</taxon>
        <taxon>Fungi</taxon>
        <taxon>Fungi incertae sedis</taxon>
        <taxon>Zoopagomycota</taxon>
        <taxon>Kickxellomycotina</taxon>
        <taxon>Kickxellomycetes</taxon>
        <taxon>Kickxellales</taxon>
        <taxon>Kickxellaceae</taxon>
        <taxon>Coemansia</taxon>
    </lineage>
</organism>
<keyword evidence="3" id="KW-0698">rRNA processing</keyword>
<evidence type="ECO:0000313" key="11">
    <source>
        <dbReference type="EMBL" id="KAJ2796989.1"/>
    </source>
</evidence>
<dbReference type="SMART" id="SM01033">
    <property type="entry name" value="BING4CT"/>
    <property type="match status" value="1"/>
</dbReference>
<feature type="domain" description="BING4 C-terminal" evidence="10">
    <location>
        <begin position="412"/>
        <end position="490"/>
    </location>
</feature>
<dbReference type="GO" id="GO:0000462">
    <property type="term" value="P:maturation of SSU-rRNA from tricistronic rRNA transcript (SSU-rRNA, 5.8S rRNA, LSU-rRNA)"/>
    <property type="evidence" value="ECO:0007669"/>
    <property type="project" value="TreeGrafter"/>
</dbReference>
<dbReference type="Pfam" id="PF00400">
    <property type="entry name" value="WD40"/>
    <property type="match status" value="1"/>
</dbReference>
<evidence type="ECO:0000256" key="3">
    <source>
        <dbReference type="ARBA" id="ARBA00022552"/>
    </source>
</evidence>
<evidence type="ECO:0000256" key="9">
    <source>
        <dbReference type="SAM" id="MobiDB-lite"/>
    </source>
</evidence>
<dbReference type="GO" id="GO:0030686">
    <property type="term" value="C:90S preribosome"/>
    <property type="evidence" value="ECO:0007669"/>
    <property type="project" value="TreeGrafter"/>
</dbReference>
<dbReference type="FunFam" id="2.130.10.10:FF:000378">
    <property type="entry name" value="U3 small nucleolar RNA-associated protein 7"/>
    <property type="match status" value="1"/>
</dbReference>
<accession>A0A9W8HQH7</accession>
<dbReference type="PROSITE" id="PS50082">
    <property type="entry name" value="WD_REPEATS_2"/>
    <property type="match status" value="1"/>
</dbReference>
<dbReference type="InterPro" id="IPR001680">
    <property type="entry name" value="WD40_rpt"/>
</dbReference>
<dbReference type="InterPro" id="IPR015943">
    <property type="entry name" value="WD40/YVTN_repeat-like_dom_sf"/>
</dbReference>
<dbReference type="PANTHER" id="PTHR14085">
    <property type="entry name" value="WD-REPEAT PROTEIN BING4"/>
    <property type="match status" value="1"/>
</dbReference>
<evidence type="ECO:0000256" key="2">
    <source>
        <dbReference type="ARBA" id="ARBA00004604"/>
    </source>
</evidence>
<dbReference type="InterPro" id="IPR036322">
    <property type="entry name" value="WD40_repeat_dom_sf"/>
</dbReference>
<dbReference type="SUPFAM" id="SSF50978">
    <property type="entry name" value="WD40 repeat-like"/>
    <property type="match status" value="1"/>
</dbReference>
<evidence type="ECO:0000256" key="7">
    <source>
        <dbReference type="ARBA" id="ARBA00076453"/>
    </source>
</evidence>
<dbReference type="PROSITE" id="PS50294">
    <property type="entry name" value="WD_REPEATS_REGION"/>
    <property type="match status" value="1"/>
</dbReference>
<comment type="function">
    <text evidence="1">Involved in nucleolar processing of pre-18S ribosomal RNA.</text>
</comment>
<reference evidence="11" key="1">
    <citation type="submission" date="2022-07" db="EMBL/GenBank/DDBJ databases">
        <title>Phylogenomic reconstructions and comparative analyses of Kickxellomycotina fungi.</title>
        <authorList>
            <person name="Reynolds N.K."/>
            <person name="Stajich J.E."/>
            <person name="Barry K."/>
            <person name="Grigoriev I.V."/>
            <person name="Crous P."/>
            <person name="Smith M.E."/>
        </authorList>
    </citation>
    <scope>NUCLEOTIDE SEQUENCE</scope>
    <source>
        <strain evidence="11">NRRL 1565</strain>
    </source>
</reference>
<dbReference type="InterPro" id="IPR040315">
    <property type="entry name" value="WDR46/Utp7"/>
</dbReference>
<dbReference type="Proteomes" id="UP001140094">
    <property type="component" value="Unassembled WGS sequence"/>
</dbReference>
<evidence type="ECO:0000313" key="12">
    <source>
        <dbReference type="Proteomes" id="UP001140094"/>
    </source>
</evidence>
<dbReference type="Gene3D" id="2.130.10.10">
    <property type="entry name" value="YVTN repeat-like/Quinoprotein amine dehydrogenase"/>
    <property type="match status" value="2"/>
</dbReference>
<protein>
    <recommendedName>
        <fullName evidence="7">U three protein 7</fullName>
    </recommendedName>
</protein>
<dbReference type="GO" id="GO:0032040">
    <property type="term" value="C:small-subunit processome"/>
    <property type="evidence" value="ECO:0007669"/>
    <property type="project" value="TreeGrafter"/>
</dbReference>
<dbReference type="PROSITE" id="PS00678">
    <property type="entry name" value="WD_REPEATS_1"/>
    <property type="match status" value="1"/>
</dbReference>
<keyword evidence="4 8" id="KW-0853">WD repeat</keyword>
<dbReference type="SMART" id="SM00320">
    <property type="entry name" value="WD40"/>
    <property type="match status" value="5"/>
</dbReference>